<reference evidence="2 3" key="1">
    <citation type="submission" date="2024-10" db="EMBL/GenBank/DDBJ databases">
        <title>The Natural Products Discovery Center: Release of the First 8490 Sequenced Strains for Exploring Actinobacteria Biosynthetic Diversity.</title>
        <authorList>
            <person name="Kalkreuter E."/>
            <person name="Kautsar S.A."/>
            <person name="Yang D."/>
            <person name="Bader C.D."/>
            <person name="Teijaro C.N."/>
            <person name="Fluegel L."/>
            <person name="Davis C.M."/>
            <person name="Simpson J.R."/>
            <person name="Lauterbach L."/>
            <person name="Steele A.D."/>
            <person name="Gui C."/>
            <person name="Meng S."/>
            <person name="Li G."/>
            <person name="Viehrig K."/>
            <person name="Ye F."/>
            <person name="Su P."/>
            <person name="Kiefer A.F."/>
            <person name="Nichols A."/>
            <person name="Cepeda A.J."/>
            <person name="Yan W."/>
            <person name="Fan B."/>
            <person name="Jiang Y."/>
            <person name="Adhikari A."/>
            <person name="Zheng C.-J."/>
            <person name="Schuster L."/>
            <person name="Cowan T.M."/>
            <person name="Smanski M.J."/>
            <person name="Chevrette M.G."/>
            <person name="De Carvalho L.P.S."/>
            <person name="Shen B."/>
        </authorList>
    </citation>
    <scope>NUCLEOTIDE SEQUENCE [LARGE SCALE GENOMIC DNA]</scope>
    <source>
        <strain evidence="2 3">NPDC004119</strain>
    </source>
</reference>
<proteinExistence type="predicted"/>
<sequence length="260" mass="28614">MSTELATLTAEDARALTDRIKVGMDGIWELIKDAYQYRAWAALGYTGWDDYCNREFGTQRIKLPREERREIVSSMRDIGMSARAISIATGADRKTIATDLKSGGGNSTTSEKVIGADGKEYPASRPKENSEPAPEPPAAGNGIVEVACNICDRFFRIEETYEAVGGGFECEDCVSGVEPAPEPISEPVDDRRVYLAPAFKRKTTEVIKAVESLVKKVRDDRFGYNAPSVARDNLPELIRARQDLDAVIAELQANWKGSES</sequence>
<gene>
    <name evidence="2" type="ORF">ACFYU5_19045</name>
</gene>
<keyword evidence="3" id="KW-1185">Reference proteome</keyword>
<feature type="compositionally biased region" description="Basic and acidic residues" evidence="1">
    <location>
        <begin position="117"/>
        <end position="130"/>
    </location>
</feature>
<evidence type="ECO:0000313" key="3">
    <source>
        <dbReference type="Proteomes" id="UP001601442"/>
    </source>
</evidence>
<comment type="caution">
    <text evidence="2">The sequence shown here is derived from an EMBL/GenBank/DDBJ whole genome shotgun (WGS) entry which is preliminary data.</text>
</comment>
<accession>A0ABW6P5T2</accession>
<dbReference type="EMBL" id="JBIAMT010000003">
    <property type="protein sequence ID" value="MFF0498510.1"/>
    <property type="molecule type" value="Genomic_DNA"/>
</dbReference>
<dbReference type="Proteomes" id="UP001601442">
    <property type="component" value="Unassembled WGS sequence"/>
</dbReference>
<organism evidence="2 3">
    <name type="scientific">Nocardia aobensis</name>
    <dbReference type="NCBI Taxonomy" id="257277"/>
    <lineage>
        <taxon>Bacteria</taxon>
        <taxon>Bacillati</taxon>
        <taxon>Actinomycetota</taxon>
        <taxon>Actinomycetes</taxon>
        <taxon>Mycobacteriales</taxon>
        <taxon>Nocardiaceae</taxon>
        <taxon>Nocardia</taxon>
    </lineage>
</organism>
<evidence type="ECO:0000313" key="2">
    <source>
        <dbReference type="EMBL" id="MFF0498510.1"/>
    </source>
</evidence>
<dbReference type="RefSeq" id="WP_387396018.1">
    <property type="nucleotide sequence ID" value="NZ_JBIAMT010000003.1"/>
</dbReference>
<protein>
    <submittedName>
        <fullName evidence="2">Uncharacterized protein</fullName>
    </submittedName>
</protein>
<name>A0ABW6P5T2_9NOCA</name>
<evidence type="ECO:0000256" key="1">
    <source>
        <dbReference type="SAM" id="MobiDB-lite"/>
    </source>
</evidence>
<feature type="region of interest" description="Disordered" evidence="1">
    <location>
        <begin position="98"/>
        <end position="139"/>
    </location>
</feature>